<proteinExistence type="predicted"/>
<reference evidence="2" key="1">
    <citation type="submission" date="2016-04" db="EMBL/GenBank/DDBJ databases">
        <authorList>
            <person name="Nguyen H.D."/>
            <person name="Samba Siva P."/>
            <person name="Cullis J."/>
            <person name="Levesque C.A."/>
            <person name="Hambleton S."/>
        </authorList>
    </citation>
    <scope>NUCLEOTIDE SEQUENCE</scope>
    <source>
        <strain evidence="2">DAOMC 236416</strain>
    </source>
</reference>
<keyword evidence="3" id="KW-1185">Reference proteome</keyword>
<dbReference type="Proteomes" id="UP000077521">
    <property type="component" value="Unassembled WGS sequence"/>
</dbReference>
<evidence type="ECO:0000256" key="1">
    <source>
        <dbReference type="SAM" id="MobiDB-lite"/>
    </source>
</evidence>
<sequence>MDEIPLASLSAEPAPPTTVADRQKDRFVSTRTLAKDATGSAGVLTWPSVSGLPSVRTTQPMATPGLTSHTSTPAVVPSAGLVFRNTWAWPKETPPKPELKQVNEYTIQVTHEKMDSSFLQCSTSPAPSYPPERRGAAPEPVNDEGVAPTLMFTENETNLDRLYDVKNKNGFAKDAFHDEIMLEHRMEKDRAKAVKKMRMVTKSDKKMVKGPSTPKAHQHAV</sequence>
<feature type="region of interest" description="Disordered" evidence="1">
    <location>
        <begin position="1"/>
        <end position="26"/>
    </location>
</feature>
<comment type="caution">
    <text evidence="2">The sequence shown here is derived from an EMBL/GenBank/DDBJ whole genome shotgun (WGS) entry which is preliminary data.</text>
</comment>
<evidence type="ECO:0000313" key="3">
    <source>
        <dbReference type="Proteomes" id="UP000077521"/>
    </source>
</evidence>
<feature type="compositionally biased region" description="Low complexity" evidence="1">
    <location>
        <begin position="1"/>
        <end position="12"/>
    </location>
</feature>
<protein>
    <submittedName>
        <fullName evidence="2">Uncharacterized protein</fullName>
    </submittedName>
</protein>
<evidence type="ECO:0000313" key="2">
    <source>
        <dbReference type="EMBL" id="KAE8240497.1"/>
    </source>
</evidence>
<dbReference type="EMBL" id="LWDF02001071">
    <property type="protein sequence ID" value="KAE8240497.1"/>
    <property type="molecule type" value="Genomic_DNA"/>
</dbReference>
<gene>
    <name evidence="2" type="ORF">A4X13_0g7772</name>
</gene>
<accession>A0A8T8SHC3</accession>
<name>A0A8T8SHC3_9BASI</name>
<reference evidence="2" key="2">
    <citation type="journal article" date="2019" name="IMA Fungus">
        <title>Genome sequencing and comparison of five Tilletia species to identify candidate genes for the detection of regulated species infecting wheat.</title>
        <authorList>
            <person name="Nguyen H.D.T."/>
            <person name="Sultana T."/>
            <person name="Kesanakurti P."/>
            <person name="Hambleton S."/>
        </authorList>
    </citation>
    <scope>NUCLEOTIDE SEQUENCE</scope>
    <source>
        <strain evidence="2">DAOMC 236416</strain>
    </source>
</reference>
<feature type="region of interest" description="Disordered" evidence="1">
    <location>
        <begin position="122"/>
        <end position="144"/>
    </location>
</feature>
<organism evidence="2 3">
    <name type="scientific">Tilletia indica</name>
    <dbReference type="NCBI Taxonomy" id="43049"/>
    <lineage>
        <taxon>Eukaryota</taxon>
        <taxon>Fungi</taxon>
        <taxon>Dikarya</taxon>
        <taxon>Basidiomycota</taxon>
        <taxon>Ustilaginomycotina</taxon>
        <taxon>Exobasidiomycetes</taxon>
        <taxon>Tilletiales</taxon>
        <taxon>Tilletiaceae</taxon>
        <taxon>Tilletia</taxon>
    </lineage>
</organism>
<feature type="region of interest" description="Disordered" evidence="1">
    <location>
        <begin position="187"/>
        <end position="221"/>
    </location>
</feature>
<dbReference type="AlphaFoldDB" id="A0A8T8SHC3"/>